<organism evidence="1 2">
    <name type="scientific">Gigaspora margarita</name>
    <dbReference type="NCBI Taxonomy" id="4874"/>
    <lineage>
        <taxon>Eukaryota</taxon>
        <taxon>Fungi</taxon>
        <taxon>Fungi incertae sedis</taxon>
        <taxon>Mucoromycota</taxon>
        <taxon>Glomeromycotina</taxon>
        <taxon>Glomeromycetes</taxon>
        <taxon>Diversisporales</taxon>
        <taxon>Gigasporaceae</taxon>
        <taxon>Gigaspora</taxon>
    </lineage>
</organism>
<accession>A0ABN7WBW0</accession>
<comment type="caution">
    <text evidence="1">The sequence shown here is derived from an EMBL/GenBank/DDBJ whole genome shotgun (WGS) entry which is preliminary data.</text>
</comment>
<evidence type="ECO:0000313" key="1">
    <source>
        <dbReference type="EMBL" id="CAG8826417.1"/>
    </source>
</evidence>
<dbReference type="EMBL" id="CAJVQB010038595">
    <property type="protein sequence ID" value="CAG8826417.1"/>
    <property type="molecule type" value="Genomic_DNA"/>
</dbReference>
<proteinExistence type="predicted"/>
<keyword evidence="2" id="KW-1185">Reference proteome</keyword>
<protein>
    <submittedName>
        <fullName evidence="1">2067_t:CDS:1</fullName>
    </submittedName>
</protein>
<gene>
    <name evidence="1" type="ORF">GMARGA_LOCUS29118</name>
</gene>
<dbReference type="Proteomes" id="UP000789901">
    <property type="component" value="Unassembled WGS sequence"/>
</dbReference>
<name>A0ABN7WBW0_GIGMA</name>
<sequence>TMTSIKVIDFDFETMLFLDINFIIIGTTTQTDKNVRDDLALDFYMKERIREKELPSFWVQAKYNASNRYLFTRTNAINQTFISTTTLLIGTITY</sequence>
<evidence type="ECO:0000313" key="2">
    <source>
        <dbReference type="Proteomes" id="UP000789901"/>
    </source>
</evidence>
<reference evidence="1 2" key="1">
    <citation type="submission" date="2021-06" db="EMBL/GenBank/DDBJ databases">
        <authorList>
            <person name="Kallberg Y."/>
            <person name="Tangrot J."/>
            <person name="Rosling A."/>
        </authorList>
    </citation>
    <scope>NUCLEOTIDE SEQUENCE [LARGE SCALE GENOMIC DNA]</scope>
    <source>
        <strain evidence="1 2">120-4 pot B 10/14</strain>
    </source>
</reference>
<feature type="non-terminal residue" evidence="1">
    <location>
        <position position="1"/>
    </location>
</feature>